<reference evidence="4" key="2">
    <citation type="submission" date="2020-10" db="EMBL/GenBank/DDBJ databases">
        <authorList>
            <person name="Scholz U."/>
            <person name="Mascher M."/>
            <person name="Fiebig A."/>
        </authorList>
    </citation>
    <scope>NUCLEOTIDE SEQUENCE [LARGE SCALE GENOMIC DNA]</scope>
    <source>
        <strain evidence="4">cv. Morex</strain>
    </source>
</reference>
<dbReference type="SUPFAM" id="SSF54001">
    <property type="entry name" value="Cysteine proteinases"/>
    <property type="match status" value="1"/>
</dbReference>
<reference evidence="5" key="1">
    <citation type="journal article" date="2012" name="Nature">
        <title>A physical, genetic and functional sequence assembly of the barley genome.</title>
        <authorList>
            <consortium name="The International Barley Genome Sequencing Consortium"/>
            <person name="Mayer K.F."/>
            <person name="Waugh R."/>
            <person name="Brown J.W."/>
            <person name="Schulman A."/>
            <person name="Langridge P."/>
            <person name="Platzer M."/>
            <person name="Fincher G.B."/>
            <person name="Muehlbauer G.J."/>
            <person name="Sato K."/>
            <person name="Close T.J."/>
            <person name="Wise R.P."/>
            <person name="Stein N."/>
        </authorList>
    </citation>
    <scope>NUCLEOTIDE SEQUENCE [LARGE SCALE GENOMIC DNA]</scope>
    <source>
        <strain evidence="5">cv. Morex</strain>
    </source>
</reference>
<feature type="compositionally biased region" description="Low complexity" evidence="1">
    <location>
        <begin position="23"/>
        <end position="35"/>
    </location>
</feature>
<evidence type="ECO:0000313" key="5">
    <source>
        <dbReference type="Proteomes" id="UP000011116"/>
    </source>
</evidence>
<feature type="domain" description="OTU" evidence="3">
    <location>
        <begin position="322"/>
        <end position="550"/>
    </location>
</feature>
<dbReference type="InterPro" id="IPR019400">
    <property type="entry name" value="Peptidase_C65_otubain"/>
</dbReference>
<dbReference type="Gramene" id="HORVU.MOREX.r3.6HG0548150.1">
    <property type="protein sequence ID" value="HORVU.MOREX.r3.6HG0548150.1"/>
    <property type="gene ID" value="HORVU.MOREX.r3.6HG0548150"/>
</dbReference>
<feature type="compositionally biased region" description="Basic and acidic residues" evidence="1">
    <location>
        <begin position="69"/>
        <end position="80"/>
    </location>
</feature>
<dbReference type="Gene3D" id="1.20.1300.20">
    <property type="entry name" value="Peptidase C65 Otubain, subdomain 2"/>
    <property type="match status" value="1"/>
</dbReference>
<organism evidence="4 5">
    <name type="scientific">Hordeum vulgare subsp. vulgare</name>
    <name type="common">Domesticated barley</name>
    <dbReference type="NCBI Taxonomy" id="112509"/>
    <lineage>
        <taxon>Eukaryota</taxon>
        <taxon>Viridiplantae</taxon>
        <taxon>Streptophyta</taxon>
        <taxon>Embryophyta</taxon>
        <taxon>Tracheophyta</taxon>
        <taxon>Spermatophyta</taxon>
        <taxon>Magnoliopsida</taxon>
        <taxon>Liliopsida</taxon>
        <taxon>Poales</taxon>
        <taxon>Poaceae</taxon>
        <taxon>BOP clade</taxon>
        <taxon>Pooideae</taxon>
        <taxon>Triticodae</taxon>
        <taxon>Triticeae</taxon>
        <taxon>Hordeinae</taxon>
        <taxon>Hordeum</taxon>
    </lineage>
</organism>
<feature type="transmembrane region" description="Helical" evidence="2">
    <location>
        <begin position="430"/>
        <end position="456"/>
    </location>
</feature>
<evidence type="ECO:0000313" key="4">
    <source>
        <dbReference type="EnsemblPlants" id="HORVU.MOREX.r3.6HG0548150.1"/>
    </source>
</evidence>
<keyword evidence="2" id="KW-0472">Membrane</keyword>
<feature type="compositionally biased region" description="Low complexity" evidence="1">
    <location>
        <begin position="109"/>
        <end position="120"/>
    </location>
</feature>
<dbReference type="CDD" id="cd22749">
    <property type="entry name" value="Otubain_C65"/>
    <property type="match status" value="1"/>
</dbReference>
<dbReference type="AlphaFoldDB" id="A0A8I7BGB8"/>
<protein>
    <recommendedName>
        <fullName evidence="3">OTU domain-containing protein</fullName>
    </recommendedName>
</protein>
<dbReference type="PANTHER" id="PTHR12931">
    <property type="entry name" value="UBIQUITIN THIOLESTERASE PROTEIN OTUB"/>
    <property type="match status" value="1"/>
</dbReference>
<dbReference type="Pfam" id="PF10275">
    <property type="entry name" value="Peptidase_C65"/>
    <property type="match status" value="1"/>
</dbReference>
<dbReference type="SMR" id="A0A8I7BGB8"/>
<evidence type="ECO:0000259" key="3">
    <source>
        <dbReference type="PROSITE" id="PS50802"/>
    </source>
</evidence>
<evidence type="ECO:0000256" key="2">
    <source>
        <dbReference type="SAM" id="Phobius"/>
    </source>
</evidence>
<feature type="region of interest" description="Disordered" evidence="1">
    <location>
        <begin position="550"/>
        <end position="631"/>
    </location>
</feature>
<dbReference type="PROSITE" id="PS50802">
    <property type="entry name" value="OTU"/>
    <property type="match status" value="1"/>
</dbReference>
<reference evidence="4" key="3">
    <citation type="submission" date="2022-01" db="UniProtKB">
        <authorList>
            <consortium name="EnsemblPlants"/>
        </authorList>
    </citation>
    <scope>IDENTIFICATION</scope>
    <source>
        <strain evidence="4">subsp. vulgare</strain>
    </source>
</reference>
<dbReference type="InterPro" id="IPR042467">
    <property type="entry name" value="Peptidase_C65_otubain_sub2"/>
</dbReference>
<name>A0A8I7BGB8_HORVV</name>
<dbReference type="InterPro" id="IPR038765">
    <property type="entry name" value="Papain-like_cys_pep_sf"/>
</dbReference>
<proteinExistence type="predicted"/>
<dbReference type="EnsemblPlants" id="HORVU.MOREX.r3.6HG0548150.1">
    <property type="protein sequence ID" value="HORVU.MOREX.r3.6HG0548150.1"/>
    <property type="gene ID" value="HORVU.MOREX.r3.6HG0548150"/>
</dbReference>
<feature type="region of interest" description="Disordered" evidence="1">
    <location>
        <begin position="1"/>
        <end position="183"/>
    </location>
</feature>
<feature type="compositionally biased region" description="Basic and acidic residues" evidence="1">
    <location>
        <begin position="47"/>
        <end position="58"/>
    </location>
</feature>
<dbReference type="PANTHER" id="PTHR12931:SF23">
    <property type="entry name" value="OTU DOMAIN-CONTAINING PROTEIN"/>
    <property type="match status" value="1"/>
</dbReference>
<accession>A0A8I7BGB8</accession>
<keyword evidence="2" id="KW-0812">Transmembrane</keyword>
<dbReference type="Proteomes" id="UP000011116">
    <property type="component" value="Chromosome 6H"/>
</dbReference>
<evidence type="ECO:0000256" key="1">
    <source>
        <dbReference type="SAM" id="MobiDB-lite"/>
    </source>
</evidence>
<dbReference type="GO" id="GO:0043130">
    <property type="term" value="F:ubiquitin binding"/>
    <property type="evidence" value="ECO:0000318"/>
    <property type="project" value="GO_Central"/>
</dbReference>
<dbReference type="GO" id="GO:0004843">
    <property type="term" value="F:cysteine-type deubiquitinase activity"/>
    <property type="evidence" value="ECO:0000318"/>
    <property type="project" value="GO_Central"/>
</dbReference>
<feature type="compositionally biased region" description="Basic and acidic residues" evidence="1">
    <location>
        <begin position="552"/>
        <end position="566"/>
    </location>
</feature>
<keyword evidence="2" id="KW-1133">Transmembrane helix</keyword>
<dbReference type="InterPro" id="IPR003323">
    <property type="entry name" value="OTU_dom"/>
</dbReference>
<keyword evidence="5" id="KW-1185">Reference proteome</keyword>
<feature type="compositionally biased region" description="Polar residues" evidence="1">
    <location>
        <begin position="141"/>
        <end position="154"/>
    </location>
</feature>
<feature type="compositionally biased region" description="Basic and acidic residues" evidence="1">
    <location>
        <begin position="622"/>
        <end position="631"/>
    </location>
</feature>
<sequence length="631" mass="70188">MEPTAGSGSGAAEPVEEDRIQEPDSSASSSSNGDAAPPPSPASATPLHREQPRREHADGPPSAAVPRLRSLDLERPRREQAGGGADGSTSATAVEPRKGKEIAPPSPPSSTSSSSSSSSTHSLDKAIAQTLRASPLGGGESTSAAGGRESTSTADGRARATWSDPLVAETREEEPNAAARPSDSKLAFGHRLIERLAIQQAAVDEANVLWEQQAMPNAAAQPLGPNLEFDLNLVGQRLIERLAKEEAAINEEKLSQAKVVVKVESKQDNLGINWSQLMNRIFHREGREICSEHVNHQTHPITEVRRHHRLASDEANHLDAYSEYRSVIGDGECFYRSFIFSYLEQVIDRQDTHEEHRLLRVVERMSMQHANLRWNSDFIRSSKAFKNLIKKIMRRKHGRDSTSSYRKEKLLKFFSKYDTTLDSERNTLEVIFLLFFIIHVSDTFSWLVFIFLRLVVAIQICSHREVYEPLIPGLRGNYNLEDWCLQRVTPARQLTDHVMMEALARALEVPLRVERVRGGYDPDIYTGPGVPRPRVTLLYSANHYEIIYPRAPSDESSSHQASQREDLADESSSQQTSQREDPADESSSHQASQREDPSAESSSHQASQREDPADESPSHQAPQREDPADES</sequence>